<dbReference type="SUPFAM" id="SSF53474">
    <property type="entry name" value="alpha/beta-Hydrolases"/>
    <property type="match status" value="1"/>
</dbReference>
<evidence type="ECO:0000256" key="2">
    <source>
        <dbReference type="ARBA" id="ARBA00022801"/>
    </source>
</evidence>
<dbReference type="PANTHER" id="PTHR42776">
    <property type="entry name" value="SERINE PEPTIDASE S9 FAMILY MEMBER"/>
    <property type="match status" value="1"/>
</dbReference>
<evidence type="ECO:0000259" key="5">
    <source>
        <dbReference type="Pfam" id="PF00326"/>
    </source>
</evidence>
<sequence>MTPSPTSEPGLETDPPGTADNAAGTTPDPGAEAAESFRDLDRFTAMPRLSGLALSRTGDRLVTVVSELAADGKTWQGALWEIDPTGAQPAHRLTRSNRGESSPVFTPDGSLLFVSTRADQETSNATGTKASLWSLPPTGEARQVFAPAGGVAKAWVAATTGRVVTAVSALPFVGFGEPDETKRKAREDAGVTAILHESYPVRFWDHDIGPSHTRLLVSDGVDARTGRIVDPLDVTPESAGRIGLPAAISPDGSLVAHSLEVDVSAAVGRRDSVVVLDSMTGSRRCVFDQEDASLHVVAFDADSTSLFCLRHQESTAQTPPRITLVRAELASGEITDLLSEFPLRPTEVVLARDGRAVFFSADADGRKPVFRLDLAGGEIERLTAEGAYTDLQAGDDGVLFALRSSIDHPAEPVRIDTTQRDQDPLRLPAPGAVPEVPGRLTEIETTVADGRTVRAWLALPTDADAANPAPLLLWVHGGPMSSWNSWTWRWNPWTATARGYAVLLPDPALSTGYGEDFIDVGWRRWGTAPFTDLMSITDVAVDLPEVDAQRTAAMGGSFGGYMANWIAGNTDRFDAIVTHASLWHTDQFSGTTDNGYFWQRALGDPLTEPEVVAANSPHLRVADIRTPMLVIHGDRDYRVPIGEALRMYHDLTRHGVPARFLYFPTENHWILTPGNAKVWYETVFSFLAERLLGEPWRRPELL</sequence>
<dbReference type="GO" id="GO:0004252">
    <property type="term" value="F:serine-type endopeptidase activity"/>
    <property type="evidence" value="ECO:0007669"/>
    <property type="project" value="TreeGrafter"/>
</dbReference>
<dbReference type="GO" id="GO:0006508">
    <property type="term" value="P:proteolysis"/>
    <property type="evidence" value="ECO:0007669"/>
    <property type="project" value="InterPro"/>
</dbReference>
<evidence type="ECO:0000256" key="1">
    <source>
        <dbReference type="ARBA" id="ARBA00022729"/>
    </source>
</evidence>
<evidence type="ECO:0000256" key="3">
    <source>
        <dbReference type="ARBA" id="ARBA00022825"/>
    </source>
</evidence>
<dbReference type="InterPro" id="IPR011042">
    <property type="entry name" value="6-blade_b-propeller_TolB-like"/>
</dbReference>
<keyword evidence="1" id="KW-0732">Signal</keyword>
<reference evidence="7" key="1">
    <citation type="submission" date="2016-03" db="EMBL/GenBank/DDBJ databases">
        <title>Complete genome sequence of the type strain Actinoalloteichus hymeniacidonis DSM 45092.</title>
        <authorList>
            <person name="Schaffert L."/>
            <person name="Albersmeier A."/>
            <person name="Winkler A."/>
            <person name="Kalinowski J."/>
            <person name="Zotchev S."/>
            <person name="Ruckert C."/>
        </authorList>
    </citation>
    <scope>NUCLEOTIDE SEQUENCE [LARGE SCALE GENOMIC DNA]</scope>
    <source>
        <strain evidence="7">HPA177(T) (DSM 45092(T))</strain>
    </source>
</reference>
<protein>
    <submittedName>
        <fullName evidence="6">Dipeptidyl aminopeptidase/acylaminoacyl peptidase</fullName>
    </submittedName>
</protein>
<dbReference type="AlphaFoldDB" id="A0AAC9HNL1"/>
<dbReference type="EMBL" id="CP014859">
    <property type="protein sequence ID" value="AOS62546.1"/>
    <property type="molecule type" value="Genomic_DNA"/>
</dbReference>
<feature type="region of interest" description="Disordered" evidence="4">
    <location>
        <begin position="414"/>
        <end position="435"/>
    </location>
</feature>
<feature type="region of interest" description="Disordered" evidence="4">
    <location>
        <begin position="1"/>
        <end position="33"/>
    </location>
</feature>
<dbReference type="PANTHER" id="PTHR42776:SF13">
    <property type="entry name" value="DIPEPTIDYL-PEPTIDASE 5"/>
    <property type="match status" value="1"/>
</dbReference>
<keyword evidence="6" id="KW-0031">Aminopeptidase</keyword>
<dbReference type="InterPro" id="IPR029058">
    <property type="entry name" value="AB_hydrolase_fold"/>
</dbReference>
<keyword evidence="3" id="KW-0720">Serine protease</keyword>
<evidence type="ECO:0000313" key="6">
    <source>
        <dbReference type="EMBL" id="AOS62546.1"/>
    </source>
</evidence>
<dbReference type="GO" id="GO:0004177">
    <property type="term" value="F:aminopeptidase activity"/>
    <property type="evidence" value="ECO:0007669"/>
    <property type="project" value="UniProtKB-KW"/>
</dbReference>
<keyword evidence="7" id="KW-1185">Reference proteome</keyword>
<proteinExistence type="predicted"/>
<dbReference type="RefSeq" id="WP_236750573.1">
    <property type="nucleotide sequence ID" value="NZ_CP014859.1"/>
</dbReference>
<evidence type="ECO:0000256" key="4">
    <source>
        <dbReference type="SAM" id="MobiDB-lite"/>
    </source>
</evidence>
<keyword evidence="6" id="KW-0645">Protease</keyword>
<dbReference type="SUPFAM" id="SSF82171">
    <property type="entry name" value="DPP6 N-terminal domain-like"/>
    <property type="match status" value="1"/>
</dbReference>
<dbReference type="InterPro" id="IPR011659">
    <property type="entry name" value="WD40"/>
</dbReference>
<dbReference type="Gene3D" id="2.120.10.30">
    <property type="entry name" value="TolB, C-terminal domain"/>
    <property type="match status" value="2"/>
</dbReference>
<keyword evidence="2" id="KW-0378">Hydrolase</keyword>
<dbReference type="InterPro" id="IPR001375">
    <property type="entry name" value="Peptidase_S9_cat"/>
</dbReference>
<organism evidence="6 7">
    <name type="scientific">Actinoalloteichus hymeniacidonis</name>
    <dbReference type="NCBI Taxonomy" id="340345"/>
    <lineage>
        <taxon>Bacteria</taxon>
        <taxon>Bacillati</taxon>
        <taxon>Actinomycetota</taxon>
        <taxon>Actinomycetes</taxon>
        <taxon>Pseudonocardiales</taxon>
        <taxon>Pseudonocardiaceae</taxon>
        <taxon>Actinoalloteichus</taxon>
    </lineage>
</organism>
<accession>A0AAC9HNL1</accession>
<gene>
    <name evidence="6" type="ORF">TL08_08655</name>
</gene>
<dbReference type="Pfam" id="PF07676">
    <property type="entry name" value="PD40"/>
    <property type="match status" value="1"/>
</dbReference>
<evidence type="ECO:0000313" key="7">
    <source>
        <dbReference type="Proteomes" id="UP000095210"/>
    </source>
</evidence>
<feature type="compositionally biased region" description="Basic and acidic residues" evidence="4">
    <location>
        <begin position="414"/>
        <end position="424"/>
    </location>
</feature>
<dbReference type="Gene3D" id="3.40.50.1820">
    <property type="entry name" value="alpha/beta hydrolase"/>
    <property type="match status" value="1"/>
</dbReference>
<dbReference type="Pfam" id="PF00326">
    <property type="entry name" value="Peptidase_S9"/>
    <property type="match status" value="1"/>
</dbReference>
<name>A0AAC9HNL1_9PSEU</name>
<dbReference type="Proteomes" id="UP000095210">
    <property type="component" value="Chromosome"/>
</dbReference>
<dbReference type="KEGG" id="ahm:TL08_08655"/>
<feature type="domain" description="Peptidase S9 prolyl oligopeptidase catalytic" evidence="5">
    <location>
        <begin position="486"/>
        <end position="691"/>
    </location>
</feature>